<dbReference type="AlphaFoldDB" id="A0A917GTQ2"/>
<name>A0A917GTQ2_9FLAO</name>
<dbReference type="EMBL" id="BMFQ01000003">
    <property type="protein sequence ID" value="GGG56788.1"/>
    <property type="molecule type" value="Genomic_DNA"/>
</dbReference>
<organism evidence="1 2">
    <name type="scientific">Bizionia arctica</name>
    <dbReference type="NCBI Taxonomy" id="1495645"/>
    <lineage>
        <taxon>Bacteria</taxon>
        <taxon>Pseudomonadati</taxon>
        <taxon>Bacteroidota</taxon>
        <taxon>Flavobacteriia</taxon>
        <taxon>Flavobacteriales</taxon>
        <taxon>Flavobacteriaceae</taxon>
        <taxon>Bizionia</taxon>
    </lineage>
</organism>
<evidence type="ECO:0000313" key="2">
    <source>
        <dbReference type="Proteomes" id="UP000625976"/>
    </source>
</evidence>
<protein>
    <submittedName>
        <fullName evidence="1">Uncharacterized protein</fullName>
    </submittedName>
</protein>
<dbReference type="Proteomes" id="UP000625976">
    <property type="component" value="Unassembled WGS sequence"/>
</dbReference>
<reference evidence="1" key="1">
    <citation type="journal article" date="2014" name="Int. J. Syst. Evol. Microbiol.">
        <title>Complete genome sequence of Corynebacterium casei LMG S-19264T (=DSM 44701T), isolated from a smear-ripened cheese.</title>
        <authorList>
            <consortium name="US DOE Joint Genome Institute (JGI-PGF)"/>
            <person name="Walter F."/>
            <person name="Albersmeier A."/>
            <person name="Kalinowski J."/>
            <person name="Ruckert C."/>
        </authorList>
    </citation>
    <scope>NUCLEOTIDE SEQUENCE</scope>
    <source>
        <strain evidence="1">CGMCC 1.12751</strain>
    </source>
</reference>
<gene>
    <name evidence="1" type="ORF">GCM10010976_29530</name>
</gene>
<comment type="caution">
    <text evidence="1">The sequence shown here is derived from an EMBL/GenBank/DDBJ whole genome shotgun (WGS) entry which is preliminary data.</text>
</comment>
<reference evidence="1" key="2">
    <citation type="submission" date="2020-09" db="EMBL/GenBank/DDBJ databases">
        <authorList>
            <person name="Sun Q."/>
            <person name="Zhou Y."/>
        </authorList>
    </citation>
    <scope>NUCLEOTIDE SEQUENCE</scope>
    <source>
        <strain evidence="1">CGMCC 1.12751</strain>
    </source>
</reference>
<dbReference type="RefSeq" id="WP_188466204.1">
    <property type="nucleotide sequence ID" value="NZ_BMFQ01000003.1"/>
</dbReference>
<proteinExistence type="predicted"/>
<sequence length="137" mass="15997">MISLIINPNSGIKTTELQSANLTKNDSCGIESVTLKTESIDKKRKFLFWTLKHKKVIVIDRIIDPNGIVLFEKKSVFISSMDASDDKRFRRIKLTENEIWLFRYGKIFNTNGSIKRYNFCGEYLGTKNWEDGDFYEK</sequence>
<accession>A0A917GTQ2</accession>
<keyword evidence="2" id="KW-1185">Reference proteome</keyword>
<evidence type="ECO:0000313" key="1">
    <source>
        <dbReference type="EMBL" id="GGG56788.1"/>
    </source>
</evidence>